<dbReference type="EMBL" id="JAHDVG010000483">
    <property type="protein sequence ID" value="KAH1170567.1"/>
    <property type="molecule type" value="Genomic_DNA"/>
</dbReference>
<organism evidence="1 2">
    <name type="scientific">Mauremys mutica</name>
    <name type="common">yellowpond turtle</name>
    <dbReference type="NCBI Taxonomy" id="74926"/>
    <lineage>
        <taxon>Eukaryota</taxon>
        <taxon>Metazoa</taxon>
        <taxon>Chordata</taxon>
        <taxon>Craniata</taxon>
        <taxon>Vertebrata</taxon>
        <taxon>Euteleostomi</taxon>
        <taxon>Archelosauria</taxon>
        <taxon>Testudinata</taxon>
        <taxon>Testudines</taxon>
        <taxon>Cryptodira</taxon>
        <taxon>Durocryptodira</taxon>
        <taxon>Testudinoidea</taxon>
        <taxon>Geoemydidae</taxon>
        <taxon>Geoemydinae</taxon>
        <taxon>Mauremys</taxon>
    </lineage>
</organism>
<sequence>MQSSLQQGRPGPPNGLACRAVLDGYSGVQETMGSVRANAHGMGAAPVSFARPEGRGAGSAVQCIYSSSNGDAAWHKWVLATQLTSGYFLVAQRWEVPGPSAWGQSNPKAE</sequence>
<comment type="caution">
    <text evidence="1">The sequence shown here is derived from an EMBL/GenBank/DDBJ whole genome shotgun (WGS) entry which is preliminary data.</text>
</comment>
<protein>
    <submittedName>
        <fullName evidence="1">Uncharacterized protein</fullName>
    </submittedName>
</protein>
<dbReference type="AlphaFoldDB" id="A0A9D3X0M4"/>
<evidence type="ECO:0000313" key="1">
    <source>
        <dbReference type="EMBL" id="KAH1170567.1"/>
    </source>
</evidence>
<proteinExistence type="predicted"/>
<evidence type="ECO:0000313" key="2">
    <source>
        <dbReference type="Proteomes" id="UP000827986"/>
    </source>
</evidence>
<dbReference type="Proteomes" id="UP000827986">
    <property type="component" value="Unassembled WGS sequence"/>
</dbReference>
<gene>
    <name evidence="1" type="ORF">KIL84_006185</name>
</gene>
<keyword evidence="2" id="KW-1185">Reference proteome</keyword>
<accession>A0A9D3X0M4</accession>
<name>A0A9D3X0M4_9SAUR</name>
<reference evidence="1" key="1">
    <citation type="submission" date="2021-09" db="EMBL/GenBank/DDBJ databases">
        <title>The genome of Mauremys mutica provides insights into the evolution of semi-aquatic lifestyle.</title>
        <authorList>
            <person name="Gong S."/>
            <person name="Gao Y."/>
        </authorList>
    </citation>
    <scope>NUCLEOTIDE SEQUENCE</scope>
    <source>
        <strain evidence="1">MM-2020</strain>
        <tissue evidence="1">Muscle</tissue>
    </source>
</reference>